<dbReference type="PANTHER" id="PTHR34539:SF3">
    <property type="entry name" value="NAC DOMAIN-CONTAINING PROTEIN"/>
    <property type="match status" value="1"/>
</dbReference>
<dbReference type="PANTHER" id="PTHR34539">
    <property type="entry name" value="T6J4.11 PROTEIN"/>
    <property type="match status" value="1"/>
</dbReference>
<name>A0AAN9JY98_CANGL</name>
<protein>
    <submittedName>
        <fullName evidence="2">Uncharacterized protein</fullName>
    </submittedName>
</protein>
<comment type="caution">
    <text evidence="2">The sequence shown here is derived from an EMBL/GenBank/DDBJ whole genome shotgun (WGS) entry which is preliminary data.</text>
</comment>
<accession>A0AAN9JY98</accession>
<evidence type="ECO:0000256" key="1">
    <source>
        <dbReference type="SAM" id="MobiDB-lite"/>
    </source>
</evidence>
<keyword evidence="3" id="KW-1185">Reference proteome</keyword>
<gene>
    <name evidence="2" type="ORF">VNO77_39904</name>
</gene>
<dbReference type="Proteomes" id="UP001367508">
    <property type="component" value="Unassembled WGS sequence"/>
</dbReference>
<dbReference type="EMBL" id="JAYMYQ010000010">
    <property type="protein sequence ID" value="KAK7307118.1"/>
    <property type="molecule type" value="Genomic_DNA"/>
</dbReference>
<reference evidence="2 3" key="1">
    <citation type="submission" date="2024-01" db="EMBL/GenBank/DDBJ databases">
        <title>The genomes of 5 underutilized Papilionoideae crops provide insights into root nodulation and disease resistanc.</title>
        <authorList>
            <person name="Jiang F."/>
        </authorList>
    </citation>
    <scope>NUCLEOTIDE SEQUENCE [LARGE SCALE GENOMIC DNA]</scope>
    <source>
        <strain evidence="2">LVBAO_FW01</strain>
        <tissue evidence="2">Leaves</tissue>
    </source>
</reference>
<feature type="region of interest" description="Disordered" evidence="1">
    <location>
        <begin position="1"/>
        <end position="28"/>
    </location>
</feature>
<proteinExistence type="predicted"/>
<feature type="compositionally biased region" description="Basic and acidic residues" evidence="1">
    <location>
        <begin position="1"/>
        <end position="27"/>
    </location>
</feature>
<evidence type="ECO:0000313" key="3">
    <source>
        <dbReference type="Proteomes" id="UP001367508"/>
    </source>
</evidence>
<dbReference type="AlphaFoldDB" id="A0AAN9JY98"/>
<evidence type="ECO:0000313" key="2">
    <source>
        <dbReference type="EMBL" id="KAK7307118.1"/>
    </source>
</evidence>
<sequence length="176" mass="20032">MEEPVVGKRGREEGQVEKELDFGEENSKRHKPYNHILSLLDSEEEDSTEDLSPLMTTLEQEITCVSNNSDTLLECLPQEYEQENLKASVTCSPQVLKEEEEESDKERMMRHLLEASDDELGIPNSGDGLLGFGFEEEGFNGGDGFSSVCDKLWEFEDEKANYYALLQSELFLLWGH</sequence>
<organism evidence="2 3">
    <name type="scientific">Canavalia gladiata</name>
    <name type="common">Sword bean</name>
    <name type="synonym">Dolichos gladiatus</name>
    <dbReference type="NCBI Taxonomy" id="3824"/>
    <lineage>
        <taxon>Eukaryota</taxon>
        <taxon>Viridiplantae</taxon>
        <taxon>Streptophyta</taxon>
        <taxon>Embryophyta</taxon>
        <taxon>Tracheophyta</taxon>
        <taxon>Spermatophyta</taxon>
        <taxon>Magnoliopsida</taxon>
        <taxon>eudicotyledons</taxon>
        <taxon>Gunneridae</taxon>
        <taxon>Pentapetalae</taxon>
        <taxon>rosids</taxon>
        <taxon>fabids</taxon>
        <taxon>Fabales</taxon>
        <taxon>Fabaceae</taxon>
        <taxon>Papilionoideae</taxon>
        <taxon>50 kb inversion clade</taxon>
        <taxon>NPAAA clade</taxon>
        <taxon>indigoferoid/millettioid clade</taxon>
        <taxon>Phaseoleae</taxon>
        <taxon>Canavalia</taxon>
    </lineage>
</organism>